<feature type="domain" description="Glycosyl transferase family 1" evidence="2">
    <location>
        <begin position="296"/>
        <end position="447"/>
    </location>
</feature>
<dbReference type="GO" id="GO:0016757">
    <property type="term" value="F:glycosyltransferase activity"/>
    <property type="evidence" value="ECO:0007669"/>
    <property type="project" value="UniProtKB-KW"/>
</dbReference>
<dbReference type="PANTHER" id="PTHR12526:SF630">
    <property type="entry name" value="GLYCOSYLTRANSFERASE"/>
    <property type="match status" value="1"/>
</dbReference>
<gene>
    <name evidence="3" type="ORF">AAFP32_11955</name>
</gene>
<accession>A0AAU7UJF9</accession>
<dbReference type="PANTHER" id="PTHR12526">
    <property type="entry name" value="GLYCOSYLTRANSFERASE"/>
    <property type="match status" value="1"/>
</dbReference>
<dbReference type="InterPro" id="IPR001296">
    <property type="entry name" value="Glyco_trans_1"/>
</dbReference>
<dbReference type="SUPFAM" id="SSF53756">
    <property type="entry name" value="UDP-Glycosyltransferase/glycogen phosphorylase"/>
    <property type="match status" value="1"/>
</dbReference>
<evidence type="ECO:0000256" key="1">
    <source>
        <dbReference type="ARBA" id="ARBA00022679"/>
    </source>
</evidence>
<keyword evidence="1 3" id="KW-0808">Transferase</keyword>
<evidence type="ECO:0000313" key="3">
    <source>
        <dbReference type="EMBL" id="XBV88267.1"/>
    </source>
</evidence>
<dbReference type="Pfam" id="PF00534">
    <property type="entry name" value="Glycos_transf_1"/>
    <property type="match status" value="1"/>
</dbReference>
<keyword evidence="3" id="KW-0328">Glycosyltransferase</keyword>
<dbReference type="AlphaFoldDB" id="A0AAU7UJF9"/>
<reference evidence="3" key="1">
    <citation type="submission" date="2024-06" db="EMBL/GenBank/DDBJ databases">
        <title>Brevibacterium koreense sp. nov., isolated from jogae-jeotgal, a Korean fermented seafood.</title>
        <authorList>
            <person name="Whon T.W."/>
            <person name="Nam S."/>
            <person name="Kim Y."/>
        </authorList>
    </citation>
    <scope>NUCLEOTIDE SEQUENCE</scope>
    <source>
        <strain evidence="3">CBA3109</strain>
    </source>
</reference>
<dbReference type="EMBL" id="CP158281">
    <property type="protein sequence ID" value="XBV88267.1"/>
    <property type="molecule type" value="Genomic_DNA"/>
</dbReference>
<sequence length="607" mass="66866">MFKRKKLLPEVPIYIMMGGVGENFGGVTSVALHRSSVFAELDDRPIGFLTTSANHAADPSGRARELKAEGRLAENVYIRNAWNDLASMPDDDLSALSSGVEDPESEVPNLLPYEDEAEAVRTNDEGKILQVDRFRADGSRFISDRRDARIPGVLGGRLVTAFRRDGSVAQQWTGTRFVYHAWLDWLTQGETSIFIVDSANVAVPMIEYRRSHAVVVHPLHTGHTVGSEPPGFTLSKSTYPKYSKLDSFDLVTALTESHASELRAEGIASDNLVSLSNMSASEPVKKIEPRRRTSGVMLARLADQKRIDHAIEAVGLANRESLDPITLDIYGEGELRPALESQISELNLDDHVRLKGYAPSAREKFGEASFSVLSSLYEGQGLVLLESMANGCIPISYDIRYGPSDVITHGVDGFLVPDGDVGQLAATIQRVALMDSAELMKMRKAAVKRSRAFLPRSITKLWGEVLKEALEAKQPVRTVRGTVEVVTCALKDESVEVRVDFKGNGSWPDWAKLVWTQRNGTGYGRVPARVHQDDGAYQISATLPLATFAPLENGTIDFWIDVKVEGNPLRMRIKKAGDRLPVREGRFELYATKHKSLSLRVINAGTV</sequence>
<evidence type="ECO:0000259" key="2">
    <source>
        <dbReference type="Pfam" id="PF00534"/>
    </source>
</evidence>
<name>A0AAU7UJF9_9MICO</name>
<protein>
    <submittedName>
        <fullName evidence="3">Glycosyltransferase</fullName>
        <ecNumber evidence="3">2.4.-.-</ecNumber>
    </submittedName>
</protein>
<dbReference type="RefSeq" id="WP_350269306.1">
    <property type="nucleotide sequence ID" value="NZ_CP158281.1"/>
</dbReference>
<dbReference type="KEGG" id="bkr:AAFP32_11955"/>
<dbReference type="Gene3D" id="3.40.50.2000">
    <property type="entry name" value="Glycogen Phosphorylase B"/>
    <property type="match status" value="3"/>
</dbReference>
<dbReference type="EC" id="2.4.-.-" evidence="3"/>
<proteinExistence type="predicted"/>
<organism evidence="3">
    <name type="scientific">Brevibacterium koreense</name>
    <dbReference type="NCBI Taxonomy" id="3140787"/>
    <lineage>
        <taxon>Bacteria</taxon>
        <taxon>Bacillati</taxon>
        <taxon>Actinomycetota</taxon>
        <taxon>Actinomycetes</taxon>
        <taxon>Micrococcales</taxon>
        <taxon>Brevibacteriaceae</taxon>
        <taxon>Brevibacterium</taxon>
    </lineage>
</organism>